<protein>
    <submittedName>
        <fullName evidence="1">Helix-turn-helix domain-containing protein</fullName>
    </submittedName>
</protein>
<dbReference type="Pfam" id="PF13565">
    <property type="entry name" value="HTH_32"/>
    <property type="match status" value="1"/>
</dbReference>
<evidence type="ECO:0000313" key="1">
    <source>
        <dbReference type="EMBL" id="MFC4158859.1"/>
    </source>
</evidence>
<dbReference type="SUPFAM" id="SSF46689">
    <property type="entry name" value="Homeodomain-like"/>
    <property type="match status" value="1"/>
</dbReference>
<dbReference type="Proteomes" id="UP001595791">
    <property type="component" value="Unassembled WGS sequence"/>
</dbReference>
<dbReference type="EMBL" id="JBHSBU010000001">
    <property type="protein sequence ID" value="MFC4158859.1"/>
    <property type="molecule type" value="Genomic_DNA"/>
</dbReference>
<reference evidence="2" key="1">
    <citation type="journal article" date="2019" name="Int. J. Syst. Evol. Microbiol.">
        <title>The Global Catalogue of Microorganisms (GCM) 10K type strain sequencing project: providing services to taxonomists for standard genome sequencing and annotation.</title>
        <authorList>
            <consortium name="The Broad Institute Genomics Platform"/>
            <consortium name="The Broad Institute Genome Sequencing Center for Infectious Disease"/>
            <person name="Wu L."/>
            <person name="Ma J."/>
        </authorList>
    </citation>
    <scope>NUCLEOTIDE SEQUENCE [LARGE SCALE GENOMIC DNA]</scope>
    <source>
        <strain evidence="2">LMG 29894</strain>
    </source>
</reference>
<accession>A0ABV8ML42</accession>
<name>A0ABV8ML42_9NEIS</name>
<sequence length="163" mass="18228">MPQPRLVISDAVPMDELETAARHEPEGRVRSRLLAIRHLRLGHNVLETAGLFGLEKSQLRAWIHRYNAEGLPGLRDRTRSGAPPKLNAEQEAGLRQCIKDGPPPSLGISCWTGNTLRAWLRETYGISYSSSGLYALLHRLGLTAQVQRPHLRERLDGKKSLRG</sequence>
<gene>
    <name evidence="1" type="ORF">ACFOW7_05725</name>
</gene>
<comment type="caution">
    <text evidence="1">The sequence shown here is derived from an EMBL/GenBank/DDBJ whole genome shotgun (WGS) entry which is preliminary data.</text>
</comment>
<dbReference type="InterPro" id="IPR009057">
    <property type="entry name" value="Homeodomain-like_sf"/>
</dbReference>
<dbReference type="RefSeq" id="WP_378161988.1">
    <property type="nucleotide sequence ID" value="NZ_JBHSBU010000001.1"/>
</dbReference>
<proteinExistence type="predicted"/>
<organism evidence="1 2">
    <name type="scientific">Chitinimonas lacunae</name>
    <dbReference type="NCBI Taxonomy" id="1963018"/>
    <lineage>
        <taxon>Bacteria</taxon>
        <taxon>Pseudomonadati</taxon>
        <taxon>Pseudomonadota</taxon>
        <taxon>Betaproteobacteria</taxon>
        <taxon>Neisseriales</taxon>
        <taxon>Chitinibacteraceae</taxon>
        <taxon>Chitinimonas</taxon>
    </lineage>
</organism>
<evidence type="ECO:0000313" key="2">
    <source>
        <dbReference type="Proteomes" id="UP001595791"/>
    </source>
</evidence>
<keyword evidence="2" id="KW-1185">Reference proteome</keyword>